<sequence length="158" mass="17960">MPREQPPIPARDSGVSFNSNLSKQRSYAYLNPSVKTAAYTSSTASRHLSHSSLSSPSPVTPPKPAFSANETQPLLPLQNKIPLENLSEDQPLAYGQLVALLWPVYGQHSYLEARSRYLTQFNEGPRRKLECVPEEERPRKVRRTKSLWSILSQEDKWR</sequence>
<evidence type="ECO:0000313" key="3">
    <source>
        <dbReference type="Proteomes" id="UP000256601"/>
    </source>
</evidence>
<accession>A0A371BX15</accession>
<reference evidence="2 3" key="1">
    <citation type="submission" date="2018-07" db="EMBL/GenBank/DDBJ databases">
        <title>Draft Genome Assemblies for Five Robust Yarrowia lipolytica Strains Exhibiting High Lipid Production and Pentose Sugar Utilization and Sugar Alcohol Secretion from Undetoxified Lignocellulosic Biomass Hydrolysates.</title>
        <authorList>
            <consortium name="DOE Joint Genome Institute"/>
            <person name="Walker C."/>
            <person name="Ryu S."/>
            <person name="Na H."/>
            <person name="Zane M."/>
            <person name="LaButti K."/>
            <person name="Lipzen A."/>
            <person name="Haridas S."/>
            <person name="Barry K."/>
            <person name="Grigoriev I.V."/>
            <person name="Quarterman J."/>
            <person name="Slininger P."/>
            <person name="Dien B."/>
            <person name="Trinh C.T."/>
        </authorList>
    </citation>
    <scope>NUCLEOTIDE SEQUENCE [LARGE SCALE GENOMIC DNA]</scope>
    <source>
        <strain evidence="2 3">YB392</strain>
    </source>
</reference>
<organism evidence="2 3">
    <name type="scientific">Yarrowia lipolytica</name>
    <name type="common">Candida lipolytica</name>
    <dbReference type="NCBI Taxonomy" id="4952"/>
    <lineage>
        <taxon>Eukaryota</taxon>
        <taxon>Fungi</taxon>
        <taxon>Dikarya</taxon>
        <taxon>Ascomycota</taxon>
        <taxon>Saccharomycotina</taxon>
        <taxon>Dipodascomycetes</taxon>
        <taxon>Dipodascales</taxon>
        <taxon>Dipodascales incertae sedis</taxon>
        <taxon>Yarrowia</taxon>
    </lineage>
</organism>
<dbReference type="AlphaFoldDB" id="A0A371BX15"/>
<dbReference type="EMBL" id="KZ859207">
    <property type="protein sequence ID" value="RDW22574.1"/>
    <property type="molecule type" value="Genomic_DNA"/>
</dbReference>
<gene>
    <name evidence="2" type="ORF">B0I71DRAFT_137345</name>
</gene>
<evidence type="ECO:0000256" key="1">
    <source>
        <dbReference type="SAM" id="MobiDB-lite"/>
    </source>
</evidence>
<feature type="region of interest" description="Disordered" evidence="1">
    <location>
        <begin position="40"/>
        <end position="73"/>
    </location>
</feature>
<dbReference type="VEuPathDB" id="FungiDB:YALI0_D13288g"/>
<evidence type="ECO:0000313" key="2">
    <source>
        <dbReference type="EMBL" id="RDW22574.1"/>
    </source>
</evidence>
<feature type="compositionally biased region" description="Low complexity" evidence="1">
    <location>
        <begin position="41"/>
        <end position="57"/>
    </location>
</feature>
<dbReference type="VEuPathDB" id="FungiDB:YALI1_D16567g"/>
<protein>
    <submittedName>
        <fullName evidence="2">Uncharacterized protein</fullName>
    </submittedName>
</protein>
<name>A0A371BX15_YARLL</name>
<dbReference type="Proteomes" id="UP000256601">
    <property type="component" value="Unassembled WGS sequence"/>
</dbReference>
<proteinExistence type="predicted"/>